<feature type="domain" description="Alpha/beta hydrolase fold-3" evidence="5">
    <location>
        <begin position="167"/>
        <end position="409"/>
    </location>
</feature>
<dbReference type="PANTHER" id="PTHR48081">
    <property type="entry name" value="AB HYDROLASE SUPERFAMILY PROTEIN C4A8.06C"/>
    <property type="match status" value="1"/>
</dbReference>
<dbReference type="Gene3D" id="3.40.50.1820">
    <property type="entry name" value="alpha/beta hydrolase"/>
    <property type="match status" value="1"/>
</dbReference>
<dbReference type="InterPro" id="IPR029058">
    <property type="entry name" value="AB_hydrolase_fold"/>
</dbReference>
<dbReference type="InterPro" id="IPR033140">
    <property type="entry name" value="Lipase_GDXG_put_SER_AS"/>
</dbReference>
<dbReference type="Pfam" id="PF07859">
    <property type="entry name" value="Abhydrolase_3"/>
    <property type="match status" value="1"/>
</dbReference>
<evidence type="ECO:0000256" key="1">
    <source>
        <dbReference type="ARBA" id="ARBA00010515"/>
    </source>
</evidence>
<reference evidence="6 7" key="1">
    <citation type="journal article" date="2018" name="Mol. Biol. Evol.">
        <title>Broad Genomic Sampling Reveals a Smut Pathogenic Ancestry of the Fungal Clade Ustilaginomycotina.</title>
        <authorList>
            <person name="Kijpornyongpan T."/>
            <person name="Mondo S.J."/>
            <person name="Barry K."/>
            <person name="Sandor L."/>
            <person name="Lee J."/>
            <person name="Lipzen A."/>
            <person name="Pangilinan J."/>
            <person name="LaButti K."/>
            <person name="Hainaut M."/>
            <person name="Henrissat B."/>
            <person name="Grigoriev I.V."/>
            <person name="Spatafora J.W."/>
            <person name="Aime M.C."/>
        </authorList>
    </citation>
    <scope>NUCLEOTIDE SEQUENCE [LARGE SCALE GENOMIC DNA]</scope>
    <source>
        <strain evidence="6 7">MCA 4198</strain>
    </source>
</reference>
<dbReference type="AlphaFoldDB" id="A0A316YM15"/>
<dbReference type="STRING" id="215250.A0A316YM15"/>
<evidence type="ECO:0000259" key="5">
    <source>
        <dbReference type="Pfam" id="PF07859"/>
    </source>
</evidence>
<protein>
    <submittedName>
        <fullName evidence="6">Alpha/beta-hydrolase</fullName>
    </submittedName>
</protein>
<keyword evidence="4" id="KW-1133">Transmembrane helix</keyword>
<dbReference type="PROSITE" id="PS01174">
    <property type="entry name" value="LIPASE_GDXG_SER"/>
    <property type="match status" value="1"/>
</dbReference>
<evidence type="ECO:0000256" key="4">
    <source>
        <dbReference type="SAM" id="Phobius"/>
    </source>
</evidence>
<evidence type="ECO:0000313" key="7">
    <source>
        <dbReference type="Proteomes" id="UP000245768"/>
    </source>
</evidence>
<dbReference type="EMBL" id="KZ819636">
    <property type="protein sequence ID" value="PWN90241.1"/>
    <property type="molecule type" value="Genomic_DNA"/>
</dbReference>
<feature type="active site" evidence="3">
    <location>
        <position position="252"/>
    </location>
</feature>
<keyword evidence="4" id="KW-0812">Transmembrane</keyword>
<dbReference type="InParanoid" id="A0A316YM15"/>
<dbReference type="InterPro" id="IPR013094">
    <property type="entry name" value="AB_hydrolase_3"/>
</dbReference>
<evidence type="ECO:0000256" key="2">
    <source>
        <dbReference type="ARBA" id="ARBA00022801"/>
    </source>
</evidence>
<organism evidence="6 7">
    <name type="scientific">Acaromyces ingoldii</name>
    <dbReference type="NCBI Taxonomy" id="215250"/>
    <lineage>
        <taxon>Eukaryota</taxon>
        <taxon>Fungi</taxon>
        <taxon>Dikarya</taxon>
        <taxon>Basidiomycota</taxon>
        <taxon>Ustilaginomycotina</taxon>
        <taxon>Exobasidiomycetes</taxon>
        <taxon>Exobasidiales</taxon>
        <taxon>Cryptobasidiaceae</taxon>
        <taxon>Acaromyces</taxon>
    </lineage>
</organism>
<feature type="transmembrane region" description="Helical" evidence="4">
    <location>
        <begin position="33"/>
        <end position="57"/>
    </location>
</feature>
<evidence type="ECO:0000313" key="6">
    <source>
        <dbReference type="EMBL" id="PWN90241.1"/>
    </source>
</evidence>
<dbReference type="RefSeq" id="XP_025377439.1">
    <property type="nucleotide sequence ID" value="XM_025521620.1"/>
</dbReference>
<keyword evidence="2 6" id="KW-0378">Hydrolase</keyword>
<accession>A0A316YM15</accession>
<keyword evidence="4" id="KW-0472">Membrane</keyword>
<dbReference type="PANTHER" id="PTHR48081:SF8">
    <property type="entry name" value="ALPHA_BETA HYDROLASE FOLD-3 DOMAIN-CONTAINING PROTEIN-RELATED"/>
    <property type="match status" value="1"/>
</dbReference>
<dbReference type="SUPFAM" id="SSF53474">
    <property type="entry name" value="alpha/beta-Hydrolases"/>
    <property type="match status" value="1"/>
</dbReference>
<evidence type="ECO:0000256" key="3">
    <source>
        <dbReference type="PROSITE-ProRule" id="PRU10038"/>
    </source>
</evidence>
<name>A0A316YM15_9BASI</name>
<comment type="similarity">
    <text evidence="1">Belongs to the 'GDXG' lipolytic enzyme family.</text>
</comment>
<proteinExistence type="inferred from homology"/>
<sequence length="431" mass="47973">MVNKRLDATASEHAAPKAPALRSLLSRQPLRTLVHLFILIQVLFVQLPIRTIAYVLLPRLTRPHPQWPLGRSLLVKCLGSYRKNTRMLNILSGRINKSVLPLVKVGAPATPVWVPPIDGQATLEGDIKLWFDSAHCTTKRIPGFWYGRDHHAKNGVRRAKEGEKVFLFFHGGGYIEYSAHPSGPIAALPLLLLRASNKSPSPRAPKRLFAAEYRLSDETAFPGILADALASWIYLVKDCSFKPENIVLAGDSAGGNLALALARYLRDYRPLSKEGLFTSSSPIADSLLLFSPWVDLSLSHASAGPSSSFNKHAKFEFLTIEGCITARDRLVVGLPPSVLRSRWMSAVCVNRETEEDLFDNFPRCIVVSGALELFQDEIKALVRHYETASKAGRSGQVEHVVEPLAGHDFTVVPFIYTEENKRIEQRMARWL</sequence>
<keyword evidence="7" id="KW-1185">Reference proteome</keyword>
<dbReference type="Proteomes" id="UP000245768">
    <property type="component" value="Unassembled WGS sequence"/>
</dbReference>
<dbReference type="GeneID" id="37043536"/>
<dbReference type="GO" id="GO:0016787">
    <property type="term" value="F:hydrolase activity"/>
    <property type="evidence" value="ECO:0007669"/>
    <property type="project" value="UniProtKB-KW"/>
</dbReference>
<dbReference type="OrthoDB" id="2152029at2759"/>
<dbReference type="InterPro" id="IPR050300">
    <property type="entry name" value="GDXG_lipolytic_enzyme"/>
</dbReference>
<gene>
    <name evidence="6" type="ORF">FA10DRAFT_266738</name>
</gene>